<feature type="transmembrane region" description="Helical" evidence="6">
    <location>
        <begin position="97"/>
        <end position="118"/>
    </location>
</feature>
<reference evidence="8 9" key="1">
    <citation type="submission" date="2015-03" db="EMBL/GenBank/DDBJ databases">
        <title>Genomics and transcriptomics of the oil-accumulating basidiomycete yeast T. oleaginosus allow insights into substrate utilization and the diverse evolutionary trajectories of mating systems in fungi.</title>
        <authorList>
            <consortium name="DOE Joint Genome Institute"/>
            <person name="Kourist R."/>
            <person name="Kracht O."/>
            <person name="Bracharz F."/>
            <person name="Lipzen A."/>
            <person name="Nolan M."/>
            <person name="Ohm R."/>
            <person name="Grigoriev I."/>
            <person name="Sun S."/>
            <person name="Heitman J."/>
            <person name="Bruck T."/>
            <person name="Nowrousian M."/>
        </authorList>
    </citation>
    <scope>NUCLEOTIDE SEQUENCE [LARGE SCALE GENOMIC DNA]</scope>
    <source>
        <strain evidence="8 9">IBC0246</strain>
    </source>
</reference>
<dbReference type="InterPro" id="IPR013057">
    <property type="entry name" value="AA_transpt_TM"/>
</dbReference>
<evidence type="ECO:0000256" key="2">
    <source>
        <dbReference type="ARBA" id="ARBA00008066"/>
    </source>
</evidence>
<dbReference type="PANTHER" id="PTHR22950:SF479">
    <property type="entry name" value="AMINO ACID TRANSPORTER (EUROFUNG)-RELATED"/>
    <property type="match status" value="1"/>
</dbReference>
<feature type="transmembrane region" description="Helical" evidence="6">
    <location>
        <begin position="202"/>
        <end position="222"/>
    </location>
</feature>
<dbReference type="PANTHER" id="PTHR22950">
    <property type="entry name" value="AMINO ACID TRANSPORTER"/>
    <property type="match status" value="1"/>
</dbReference>
<gene>
    <name evidence="8" type="ORF">CC85DRAFT_287772</name>
</gene>
<comment type="similarity">
    <text evidence="2">Belongs to the amino acid/polyamine transporter 2 family.</text>
</comment>
<name>A0A0J0XGJ5_9TREE</name>
<comment type="subcellular location">
    <subcellularLocation>
        <location evidence="1">Membrane</location>
        <topology evidence="1">Multi-pass membrane protein</topology>
    </subcellularLocation>
</comment>
<accession>A0A0J0XGJ5</accession>
<proteinExistence type="inferred from homology"/>
<evidence type="ECO:0000256" key="6">
    <source>
        <dbReference type="SAM" id="Phobius"/>
    </source>
</evidence>
<organism evidence="8 9">
    <name type="scientific">Cutaneotrichosporon oleaginosum</name>
    <dbReference type="NCBI Taxonomy" id="879819"/>
    <lineage>
        <taxon>Eukaryota</taxon>
        <taxon>Fungi</taxon>
        <taxon>Dikarya</taxon>
        <taxon>Basidiomycota</taxon>
        <taxon>Agaricomycotina</taxon>
        <taxon>Tremellomycetes</taxon>
        <taxon>Trichosporonales</taxon>
        <taxon>Trichosporonaceae</taxon>
        <taxon>Cutaneotrichosporon</taxon>
    </lineage>
</organism>
<evidence type="ECO:0000313" key="9">
    <source>
        <dbReference type="Proteomes" id="UP000053611"/>
    </source>
</evidence>
<sequence length="494" mass="54379">MVAPSEKVRSSIDTEAQTDTTSVVHTGKDWTRTTFTPALEPSYEVDPFSAQRDVHDEDDYVDFRSMGWIKAFLIATAENIALGLLSFPSIFLRLGVVGGVIATLGLGTLAYITAWMMIEFKMKHMGVMHFGDAGGVIFGKWGRRIFGIGMILKSMGLAGSHVLVGQEAITSISSHAICNVWWGLIITIVSILLAYNREWHKLWWMSFISVGCILVASMMTIIGTGVQSPSRLETPAKGPIAWHATPIHPTVMDVVGGYTNVLFAYGGNMAVFSFCSEMRNPNDFKKSFALSQIVATVCYCIVGGTIYSFGGQYTTSPALTMTSTPVHITSYSIALVTIMVSGILGANVGAKYLYITWLRDSELLTSKSWRAQLAWMGMVAIVWVVGFLVAELIPFFNQLLTIVSSLFSVWYVCGGGGFLWLYDNSPWFFWRKREKDGEPPVHRALNTPGKKIMCFIAFFVIFISVVTTPLGLYAAVQGIIDGYSQGKFSRPFAC</sequence>
<dbReference type="Pfam" id="PF01490">
    <property type="entry name" value="Aa_trans"/>
    <property type="match status" value="1"/>
</dbReference>
<feature type="transmembrane region" description="Helical" evidence="6">
    <location>
        <begin position="172"/>
        <end position="195"/>
    </location>
</feature>
<dbReference type="GO" id="GO:0016020">
    <property type="term" value="C:membrane"/>
    <property type="evidence" value="ECO:0007669"/>
    <property type="project" value="UniProtKB-SubCell"/>
</dbReference>
<dbReference type="RefSeq" id="XP_018276638.1">
    <property type="nucleotide sequence ID" value="XM_018424015.1"/>
</dbReference>
<evidence type="ECO:0000313" key="8">
    <source>
        <dbReference type="EMBL" id="KLT40147.1"/>
    </source>
</evidence>
<evidence type="ECO:0000256" key="4">
    <source>
        <dbReference type="ARBA" id="ARBA00022989"/>
    </source>
</evidence>
<keyword evidence="4 6" id="KW-1133">Transmembrane helix</keyword>
<feature type="transmembrane region" description="Helical" evidence="6">
    <location>
        <begin position="399"/>
        <end position="422"/>
    </location>
</feature>
<feature type="transmembrane region" description="Helical" evidence="6">
    <location>
        <begin position="373"/>
        <end position="393"/>
    </location>
</feature>
<evidence type="ECO:0000256" key="5">
    <source>
        <dbReference type="ARBA" id="ARBA00023136"/>
    </source>
</evidence>
<feature type="domain" description="Amino acid transporter transmembrane" evidence="7">
    <location>
        <begin position="66"/>
        <end position="409"/>
    </location>
</feature>
<dbReference type="Gene3D" id="1.20.1740.10">
    <property type="entry name" value="Amino acid/polyamine transporter I"/>
    <property type="match status" value="1"/>
</dbReference>
<dbReference type="Proteomes" id="UP000053611">
    <property type="component" value="Unassembled WGS sequence"/>
</dbReference>
<feature type="transmembrane region" description="Helical" evidence="6">
    <location>
        <begin position="145"/>
        <end position="166"/>
    </location>
</feature>
<feature type="transmembrane region" description="Helical" evidence="6">
    <location>
        <begin position="330"/>
        <end position="353"/>
    </location>
</feature>
<feature type="transmembrane region" description="Helical" evidence="6">
    <location>
        <begin position="452"/>
        <end position="476"/>
    </location>
</feature>
<dbReference type="OrthoDB" id="294730at2759"/>
<dbReference type="GO" id="GO:0015179">
    <property type="term" value="F:L-amino acid transmembrane transporter activity"/>
    <property type="evidence" value="ECO:0007669"/>
    <property type="project" value="TreeGrafter"/>
</dbReference>
<feature type="transmembrane region" description="Helical" evidence="6">
    <location>
        <begin position="255"/>
        <end position="275"/>
    </location>
</feature>
<keyword evidence="5 6" id="KW-0472">Membrane</keyword>
<feature type="transmembrane region" description="Helical" evidence="6">
    <location>
        <begin position="71"/>
        <end position="91"/>
    </location>
</feature>
<keyword evidence="9" id="KW-1185">Reference proteome</keyword>
<evidence type="ECO:0000256" key="3">
    <source>
        <dbReference type="ARBA" id="ARBA00022692"/>
    </source>
</evidence>
<evidence type="ECO:0000256" key="1">
    <source>
        <dbReference type="ARBA" id="ARBA00004141"/>
    </source>
</evidence>
<dbReference type="EMBL" id="KQ087240">
    <property type="protein sequence ID" value="KLT40147.1"/>
    <property type="molecule type" value="Genomic_DNA"/>
</dbReference>
<protein>
    <recommendedName>
        <fullName evidence="7">Amino acid transporter transmembrane domain-containing protein</fullName>
    </recommendedName>
</protein>
<evidence type="ECO:0000259" key="7">
    <source>
        <dbReference type="Pfam" id="PF01490"/>
    </source>
</evidence>
<dbReference type="AlphaFoldDB" id="A0A0J0XGJ5"/>
<keyword evidence="3 6" id="KW-0812">Transmembrane</keyword>
<feature type="transmembrane region" description="Helical" evidence="6">
    <location>
        <begin position="287"/>
        <end position="310"/>
    </location>
</feature>
<dbReference type="GeneID" id="28984618"/>
<dbReference type="STRING" id="879819.A0A0J0XGJ5"/>